<protein>
    <recommendedName>
        <fullName evidence="3">alcohol dehydrogenase</fullName>
        <ecNumber evidence="3">1.1.1.1</ecNumber>
    </recommendedName>
</protein>
<organism evidence="8 9">
    <name type="scientific">Salinihabitans flavidus</name>
    <dbReference type="NCBI Taxonomy" id="569882"/>
    <lineage>
        <taxon>Bacteria</taxon>
        <taxon>Pseudomonadati</taxon>
        <taxon>Pseudomonadota</taxon>
        <taxon>Alphaproteobacteria</taxon>
        <taxon>Rhodobacterales</taxon>
        <taxon>Roseobacteraceae</taxon>
        <taxon>Salinihabitans</taxon>
    </lineage>
</organism>
<dbReference type="InterPro" id="IPR013149">
    <property type="entry name" value="ADH-like_C"/>
</dbReference>
<dbReference type="GO" id="GO:0046872">
    <property type="term" value="F:metal ion binding"/>
    <property type="evidence" value="ECO:0007669"/>
    <property type="project" value="UniProtKB-KW"/>
</dbReference>
<dbReference type="Pfam" id="PF08240">
    <property type="entry name" value="ADH_N"/>
    <property type="match status" value="1"/>
</dbReference>
<accession>A0A1H8P5V4</accession>
<dbReference type="Proteomes" id="UP000198893">
    <property type="component" value="Unassembled WGS sequence"/>
</dbReference>
<keyword evidence="4" id="KW-0479">Metal-binding</keyword>
<evidence type="ECO:0000313" key="9">
    <source>
        <dbReference type="Proteomes" id="UP000198893"/>
    </source>
</evidence>
<dbReference type="SUPFAM" id="SSF50129">
    <property type="entry name" value="GroES-like"/>
    <property type="match status" value="1"/>
</dbReference>
<evidence type="ECO:0000256" key="6">
    <source>
        <dbReference type="ARBA" id="ARBA00023002"/>
    </source>
</evidence>
<dbReference type="STRING" id="569882.SAMN04490248_104151"/>
<evidence type="ECO:0000259" key="7">
    <source>
        <dbReference type="SMART" id="SM00829"/>
    </source>
</evidence>
<dbReference type="GO" id="GO:0004022">
    <property type="term" value="F:alcohol dehydrogenase (NAD+) activity"/>
    <property type="evidence" value="ECO:0007669"/>
    <property type="project" value="UniProtKB-EC"/>
</dbReference>
<dbReference type="RefSeq" id="WP_093116234.1">
    <property type="nucleotide sequence ID" value="NZ_FODS01000004.1"/>
</dbReference>
<dbReference type="InterPro" id="IPR013154">
    <property type="entry name" value="ADH-like_N"/>
</dbReference>
<gene>
    <name evidence="8" type="ORF">SAMN04490248_104151</name>
</gene>
<reference evidence="8 9" key="1">
    <citation type="submission" date="2016-10" db="EMBL/GenBank/DDBJ databases">
        <authorList>
            <person name="de Groot N.N."/>
        </authorList>
    </citation>
    <scope>NUCLEOTIDE SEQUENCE [LARGE SCALE GENOMIC DNA]</scope>
    <source>
        <strain evidence="8 9">DSM 27842</strain>
    </source>
</reference>
<dbReference type="InterPro" id="IPR011032">
    <property type="entry name" value="GroES-like_sf"/>
</dbReference>
<proteinExistence type="inferred from homology"/>
<keyword evidence="9" id="KW-1185">Reference proteome</keyword>
<dbReference type="Gene3D" id="3.40.50.720">
    <property type="entry name" value="NAD(P)-binding Rossmann-like Domain"/>
    <property type="match status" value="1"/>
</dbReference>
<comment type="cofactor">
    <cofactor evidence="1">
        <name>Zn(2+)</name>
        <dbReference type="ChEBI" id="CHEBI:29105"/>
    </cofactor>
</comment>
<dbReference type="Gene3D" id="3.90.180.10">
    <property type="entry name" value="Medium-chain alcohol dehydrogenases, catalytic domain"/>
    <property type="match status" value="1"/>
</dbReference>
<dbReference type="AlphaFoldDB" id="A0A1H8P5V4"/>
<evidence type="ECO:0000313" key="8">
    <source>
        <dbReference type="EMBL" id="SEO37252.1"/>
    </source>
</evidence>
<dbReference type="InterPro" id="IPR036291">
    <property type="entry name" value="NAD(P)-bd_dom_sf"/>
</dbReference>
<dbReference type="SUPFAM" id="SSF51735">
    <property type="entry name" value="NAD(P)-binding Rossmann-fold domains"/>
    <property type="match status" value="1"/>
</dbReference>
<dbReference type="PANTHER" id="PTHR42940">
    <property type="entry name" value="ALCOHOL DEHYDROGENASE 1-RELATED"/>
    <property type="match status" value="1"/>
</dbReference>
<dbReference type="Pfam" id="PF00107">
    <property type="entry name" value="ADH_zinc_N"/>
    <property type="match status" value="1"/>
</dbReference>
<dbReference type="EC" id="1.1.1.1" evidence="3"/>
<dbReference type="EMBL" id="FODS01000004">
    <property type="protein sequence ID" value="SEO37252.1"/>
    <property type="molecule type" value="Genomic_DNA"/>
</dbReference>
<evidence type="ECO:0000256" key="2">
    <source>
        <dbReference type="ARBA" id="ARBA00008072"/>
    </source>
</evidence>
<name>A0A1H8P5V4_9RHOB</name>
<feature type="domain" description="Enoyl reductase (ER)" evidence="7">
    <location>
        <begin position="17"/>
        <end position="335"/>
    </location>
</feature>
<dbReference type="SMART" id="SM00829">
    <property type="entry name" value="PKS_ER"/>
    <property type="match status" value="1"/>
</dbReference>
<evidence type="ECO:0000256" key="1">
    <source>
        <dbReference type="ARBA" id="ARBA00001947"/>
    </source>
</evidence>
<evidence type="ECO:0000256" key="3">
    <source>
        <dbReference type="ARBA" id="ARBA00013190"/>
    </source>
</evidence>
<keyword evidence="5" id="KW-0862">Zinc</keyword>
<dbReference type="OrthoDB" id="5295340at2"/>
<keyword evidence="6" id="KW-0560">Oxidoreductase</keyword>
<comment type="similarity">
    <text evidence="2">Belongs to the zinc-containing alcohol dehydrogenase family.</text>
</comment>
<dbReference type="GO" id="GO:0005737">
    <property type="term" value="C:cytoplasm"/>
    <property type="evidence" value="ECO:0007669"/>
    <property type="project" value="TreeGrafter"/>
</dbReference>
<dbReference type="PANTHER" id="PTHR42940:SF8">
    <property type="entry name" value="VACUOLAR PROTEIN SORTING-ASSOCIATED PROTEIN 11"/>
    <property type="match status" value="1"/>
</dbReference>
<evidence type="ECO:0000256" key="5">
    <source>
        <dbReference type="ARBA" id="ARBA00022833"/>
    </source>
</evidence>
<dbReference type="InterPro" id="IPR020843">
    <property type="entry name" value="ER"/>
</dbReference>
<sequence length="343" mass="36743">MTELPDTMLAALCDAPGKPLRLDRVPVPRPGKGEYLVRMEACGLCHSDLHVQQGDEPMPDEAFPLILGHEGVGRIVAGDGPLPIGTRVGLPWLYQTCLDCDPCLRGRETFCPEQKARGLDAPGAFAEFALLDGHFATRIPDELDPVTAGPLLCAGLTAWSALARCDVRPGQQLLVVGAGGLGQYAIEIAQARGLRVAVVEPDERRRAEALTLGASLAVPPGAAQEIRAWGGADITLNFAPTPSVWDLIAEAANPLSQIVAVALVHDPVPLSMMWLINGGHQVMGSSVGTRADLRQFLDFARDHRFSVDHEVLPFERIGEGLARLAQGDVRGRIVLDFTNRETG</sequence>
<evidence type="ECO:0000256" key="4">
    <source>
        <dbReference type="ARBA" id="ARBA00022723"/>
    </source>
</evidence>